<dbReference type="Proteomes" id="UP001138997">
    <property type="component" value="Unassembled WGS sequence"/>
</dbReference>
<protein>
    <submittedName>
        <fullName evidence="2">Dihydrofolate reductase family protein</fullName>
    </submittedName>
</protein>
<sequence length="183" mass="20005">MRDVVLYQLLSLDGVAEEPGDWMHEVDDAVFENLRSVISDQDDILLGRGTYDYWVDYWPTSDVQPFADFVNTTPKHVFTSGAFEAAWDNTTVVTEPAVDYVRRLREQEGGDIGIHGSIRLAGSLINADLVDRLELVVAPAVAGSGRRLFGSGTAAHRLQLLKVSSSPTGAVFASYARPVPVPN</sequence>
<gene>
    <name evidence="2" type="ORF">LR394_33145</name>
</gene>
<dbReference type="RefSeq" id="WP_231448574.1">
    <property type="nucleotide sequence ID" value="NZ_JAJOMB010000024.1"/>
</dbReference>
<dbReference type="EMBL" id="JAJOMB010000024">
    <property type="protein sequence ID" value="MCD5315754.1"/>
    <property type="molecule type" value="Genomic_DNA"/>
</dbReference>
<evidence type="ECO:0000313" key="3">
    <source>
        <dbReference type="Proteomes" id="UP001138997"/>
    </source>
</evidence>
<dbReference type="InterPro" id="IPR002734">
    <property type="entry name" value="RibDG_C"/>
</dbReference>
<accession>A0A9X1NLJ5</accession>
<dbReference type="InterPro" id="IPR024072">
    <property type="entry name" value="DHFR-like_dom_sf"/>
</dbReference>
<dbReference type="PANTHER" id="PTHR38011">
    <property type="entry name" value="DIHYDROFOLATE REDUCTASE FAMILY PROTEIN (AFU_ORTHOLOGUE AFUA_8G06820)"/>
    <property type="match status" value="1"/>
</dbReference>
<dbReference type="GO" id="GO:0008703">
    <property type="term" value="F:5-amino-6-(5-phosphoribosylamino)uracil reductase activity"/>
    <property type="evidence" value="ECO:0007669"/>
    <property type="project" value="InterPro"/>
</dbReference>
<dbReference type="Gene3D" id="3.40.430.10">
    <property type="entry name" value="Dihydrofolate Reductase, subunit A"/>
    <property type="match status" value="1"/>
</dbReference>
<keyword evidence="3" id="KW-1185">Reference proteome</keyword>
<dbReference type="PANTHER" id="PTHR38011:SF11">
    <property type="entry name" value="2,5-DIAMINO-6-RIBOSYLAMINO-4(3H)-PYRIMIDINONE 5'-PHOSPHATE REDUCTASE"/>
    <property type="match status" value="1"/>
</dbReference>
<dbReference type="Pfam" id="PF01872">
    <property type="entry name" value="RibD_C"/>
    <property type="match status" value="1"/>
</dbReference>
<name>A0A9X1NLJ5_9ACTN</name>
<dbReference type="InterPro" id="IPR050765">
    <property type="entry name" value="Riboflavin_Biosynth_HTPR"/>
</dbReference>
<reference evidence="2" key="1">
    <citation type="submission" date="2021-11" db="EMBL/GenBank/DDBJ databases">
        <title>Streptomyces corallinus and Kineosporia corallina sp. nov., two new coral-derived marine actinobacteria.</title>
        <authorList>
            <person name="Buangrab K."/>
            <person name="Sutthacheep M."/>
            <person name="Yeemin T."/>
            <person name="Harunari E."/>
            <person name="Igarashi Y."/>
            <person name="Sripreechasak P."/>
            <person name="Kanchanasin P."/>
            <person name="Tanasupawat S."/>
            <person name="Phongsopitanun W."/>
        </authorList>
    </citation>
    <scope>NUCLEOTIDE SEQUENCE</scope>
    <source>
        <strain evidence="2">JCM 31032</strain>
    </source>
</reference>
<comment type="caution">
    <text evidence="2">The sequence shown here is derived from an EMBL/GenBank/DDBJ whole genome shotgun (WGS) entry which is preliminary data.</text>
</comment>
<dbReference type="AlphaFoldDB" id="A0A9X1NLJ5"/>
<organism evidence="2 3">
    <name type="scientific">Kineosporia babensis</name>
    <dbReference type="NCBI Taxonomy" id="499548"/>
    <lineage>
        <taxon>Bacteria</taxon>
        <taxon>Bacillati</taxon>
        <taxon>Actinomycetota</taxon>
        <taxon>Actinomycetes</taxon>
        <taxon>Kineosporiales</taxon>
        <taxon>Kineosporiaceae</taxon>
        <taxon>Kineosporia</taxon>
    </lineage>
</organism>
<dbReference type="SUPFAM" id="SSF53597">
    <property type="entry name" value="Dihydrofolate reductase-like"/>
    <property type="match status" value="1"/>
</dbReference>
<feature type="domain" description="Bacterial bifunctional deaminase-reductase C-terminal" evidence="1">
    <location>
        <begin position="5"/>
        <end position="171"/>
    </location>
</feature>
<dbReference type="GO" id="GO:0009231">
    <property type="term" value="P:riboflavin biosynthetic process"/>
    <property type="evidence" value="ECO:0007669"/>
    <property type="project" value="InterPro"/>
</dbReference>
<evidence type="ECO:0000259" key="1">
    <source>
        <dbReference type="Pfam" id="PF01872"/>
    </source>
</evidence>
<proteinExistence type="predicted"/>
<evidence type="ECO:0000313" key="2">
    <source>
        <dbReference type="EMBL" id="MCD5315754.1"/>
    </source>
</evidence>